<keyword evidence="2" id="KW-1185">Reference proteome</keyword>
<proteinExistence type="predicted"/>
<sequence>MCGPEVTSRPRGGALAALSAPRNNSLCHLSLQGDLAFHTPGQPGSAEATHARFTPSERGGLTLGDVDSLRVVIHSIGDMTKAADDCGLFRQFTIGNAVPSSSYVELPLDSPLSLEVGNGGIIGRRVSISSTMESGPEVLLAEGIVGFNFLEQRPPLCDPRRDEAGEASAN</sequence>
<evidence type="ECO:0000313" key="2">
    <source>
        <dbReference type="Proteomes" id="UP000594364"/>
    </source>
</evidence>
<gene>
    <name evidence="1" type="ORF">C2857_004955</name>
</gene>
<name>A0A7S9PS93_EPIFF</name>
<organism evidence="1 2">
    <name type="scientific">Epichloe festucae (strain Fl1)</name>
    <dbReference type="NCBI Taxonomy" id="877507"/>
    <lineage>
        <taxon>Eukaryota</taxon>
        <taxon>Fungi</taxon>
        <taxon>Dikarya</taxon>
        <taxon>Ascomycota</taxon>
        <taxon>Pezizomycotina</taxon>
        <taxon>Sordariomycetes</taxon>
        <taxon>Hypocreomycetidae</taxon>
        <taxon>Hypocreales</taxon>
        <taxon>Clavicipitaceae</taxon>
        <taxon>Epichloe</taxon>
    </lineage>
</organism>
<dbReference type="OrthoDB" id="4158189at2759"/>
<dbReference type="AlphaFoldDB" id="A0A7S9PS93"/>
<reference evidence="1 2" key="1">
    <citation type="journal article" date="2018" name="PLoS Genet.">
        <title>Repeat elements organise 3D genome structure and mediate transcription in the filamentous fungus Epichloe festucae.</title>
        <authorList>
            <person name="Winter D.J."/>
            <person name="Ganley A.R.D."/>
            <person name="Young C.A."/>
            <person name="Liachko I."/>
            <person name="Schardl C.L."/>
            <person name="Dupont P.Y."/>
            <person name="Berry D."/>
            <person name="Ram A."/>
            <person name="Scott B."/>
            <person name="Cox M.P."/>
        </authorList>
    </citation>
    <scope>NUCLEOTIDE SEQUENCE [LARGE SCALE GENOMIC DNA]</scope>
    <source>
        <strain evidence="1 2">Fl1</strain>
    </source>
</reference>
<evidence type="ECO:0000313" key="1">
    <source>
        <dbReference type="EMBL" id="QPG94141.1"/>
    </source>
</evidence>
<protein>
    <submittedName>
        <fullName evidence="1">Uncharacterized protein</fullName>
    </submittedName>
</protein>
<accession>A0A7S9PS93</accession>
<dbReference type="Proteomes" id="UP000594364">
    <property type="component" value="Chromosome 1"/>
</dbReference>
<dbReference type="EMBL" id="CP031385">
    <property type="protein sequence ID" value="QPG94141.1"/>
    <property type="molecule type" value="Genomic_DNA"/>
</dbReference>